<reference evidence="2" key="1">
    <citation type="journal article" date="2021" name="Proc. Natl. Acad. Sci. U.S.A.">
        <title>Three genomes in the algal genus Volvox reveal the fate of a haploid sex-determining region after a transition to homothallism.</title>
        <authorList>
            <person name="Yamamoto K."/>
            <person name="Hamaji T."/>
            <person name="Kawai-Toyooka H."/>
            <person name="Matsuzaki R."/>
            <person name="Takahashi F."/>
            <person name="Nishimura Y."/>
            <person name="Kawachi M."/>
            <person name="Noguchi H."/>
            <person name="Minakuchi Y."/>
            <person name="Umen J.G."/>
            <person name="Toyoda A."/>
            <person name="Nozaki H."/>
        </authorList>
    </citation>
    <scope>NUCLEOTIDE SEQUENCE</scope>
    <source>
        <strain evidence="2">NIES-3780</strain>
    </source>
</reference>
<evidence type="ECO:0000313" key="3">
    <source>
        <dbReference type="Proteomes" id="UP000747399"/>
    </source>
</evidence>
<gene>
    <name evidence="2" type="ORF">Vafri_13099</name>
</gene>
<proteinExistence type="predicted"/>
<dbReference type="Proteomes" id="UP000747399">
    <property type="component" value="Unassembled WGS sequence"/>
</dbReference>
<dbReference type="EMBL" id="BNCO01000029">
    <property type="protein sequence ID" value="GIL57880.1"/>
    <property type="molecule type" value="Genomic_DNA"/>
</dbReference>
<accession>A0A8J4BAL5</accession>
<keyword evidence="3" id="KW-1185">Reference proteome</keyword>
<evidence type="ECO:0000256" key="1">
    <source>
        <dbReference type="SAM" id="MobiDB-lite"/>
    </source>
</evidence>
<organism evidence="2 3">
    <name type="scientific">Volvox africanus</name>
    <dbReference type="NCBI Taxonomy" id="51714"/>
    <lineage>
        <taxon>Eukaryota</taxon>
        <taxon>Viridiplantae</taxon>
        <taxon>Chlorophyta</taxon>
        <taxon>core chlorophytes</taxon>
        <taxon>Chlorophyceae</taxon>
        <taxon>CS clade</taxon>
        <taxon>Chlamydomonadales</taxon>
        <taxon>Volvocaceae</taxon>
        <taxon>Volvox</taxon>
    </lineage>
</organism>
<comment type="caution">
    <text evidence="2">The sequence shown here is derived from an EMBL/GenBank/DDBJ whole genome shotgun (WGS) entry which is preliminary data.</text>
</comment>
<dbReference type="AlphaFoldDB" id="A0A8J4BAL5"/>
<evidence type="ECO:0000313" key="2">
    <source>
        <dbReference type="EMBL" id="GIL57880.1"/>
    </source>
</evidence>
<name>A0A8J4BAL5_9CHLO</name>
<protein>
    <submittedName>
        <fullName evidence="2">Uncharacterized protein</fullName>
    </submittedName>
</protein>
<feature type="region of interest" description="Disordered" evidence="1">
    <location>
        <begin position="136"/>
        <end position="160"/>
    </location>
</feature>
<sequence length="389" mass="42235">MSDYKKQADRLRILRQMPQQQQQSHSLQLPPREPVQAEYHRAPANVNALVQRHYFPAEGAVPYGVGEPPTADISDAADAADRLSKYQSICHRRAAEASRAMKAERDAKMKLATSAQERSQAAKAFGVRVALSNLKASPRSPDLRKATSHQDPGESDACMSSGLTCPNNGLEGPQGPLGCGDEAANMNSNEVEFGGSEPAAAATTALISCREEPVQPTALDPIPMKHGLDAPQAPRLTSVSMTARLRLASYSKYAAMEVARVQVAEVPPCMSNMAIGHPLAMNGTRSEAKAFKVRVLQPANPNLGSKAYKGKVLPVAISVTDVVGLSRVAQKVSEISEKLDLPRLCACPNNTTIFDPTYVNKCARNCPLYHQPERYERLLTTWLREKDII</sequence>